<protein>
    <submittedName>
        <fullName evidence="2">Membrane transporter</fullName>
    </submittedName>
</protein>
<gene>
    <name evidence="2" type="ordered locus">Mzhil_0960</name>
</gene>
<dbReference type="RefSeq" id="WP_013898258.1">
    <property type="nucleotide sequence ID" value="NC_015676.1"/>
</dbReference>
<keyword evidence="1" id="KW-0812">Transmembrane</keyword>
<dbReference type="Proteomes" id="UP000006622">
    <property type="component" value="Chromosome"/>
</dbReference>
<keyword evidence="3" id="KW-1185">Reference proteome</keyword>
<feature type="transmembrane region" description="Helical" evidence="1">
    <location>
        <begin position="102"/>
        <end position="125"/>
    </location>
</feature>
<feature type="transmembrane region" description="Helical" evidence="1">
    <location>
        <begin position="166"/>
        <end position="187"/>
    </location>
</feature>
<dbReference type="STRING" id="679901.Mzhil_0960"/>
<dbReference type="GeneID" id="10822582"/>
<name>F7XLK0_METZD</name>
<sequence length="223" mass="23702">MGTSIAVIAGIVLGIFVIGLKTGIGCGFSSIDKKQILLIASSYLALSFLIGILLAFIDISVLTEILGLGVTLHAIIALFLIGAGIYTQKKWLCGHDVSRKTFLFLAVPCPACLSALILSCIVLATTVTWSGWIIGTFVGAVFFISILSSSWLFGKMNRTPEDLGTVMMFLGLFYLLGAMLIPAYMQSKQLNITASGGEFQLAPLLIIAAIVLSSYAINKLKGD</sequence>
<keyword evidence="1" id="KW-0472">Membrane</keyword>
<feature type="transmembrane region" description="Helical" evidence="1">
    <location>
        <begin position="199"/>
        <end position="217"/>
    </location>
</feature>
<evidence type="ECO:0000313" key="3">
    <source>
        <dbReference type="Proteomes" id="UP000006622"/>
    </source>
</evidence>
<feature type="transmembrane region" description="Helical" evidence="1">
    <location>
        <begin position="36"/>
        <end position="59"/>
    </location>
</feature>
<feature type="transmembrane region" description="Helical" evidence="1">
    <location>
        <begin position="65"/>
        <end position="86"/>
    </location>
</feature>
<organism evidence="2 3">
    <name type="scientific">Methanosalsum zhilinae (strain DSM 4017 / NBRC 107636 / OCM 62 / WeN5)</name>
    <name type="common">Methanohalophilus zhilinae</name>
    <dbReference type="NCBI Taxonomy" id="679901"/>
    <lineage>
        <taxon>Archaea</taxon>
        <taxon>Methanobacteriati</taxon>
        <taxon>Methanobacteriota</taxon>
        <taxon>Stenosarchaea group</taxon>
        <taxon>Methanomicrobia</taxon>
        <taxon>Methanosarcinales</taxon>
        <taxon>Methanosarcinaceae</taxon>
        <taxon>Methanosalsum</taxon>
    </lineage>
</organism>
<feature type="transmembrane region" description="Helical" evidence="1">
    <location>
        <begin position="131"/>
        <end position="154"/>
    </location>
</feature>
<dbReference type="HOGENOM" id="CLU_096712_0_0_2"/>
<accession>F7XLK0</accession>
<reference evidence="2 3" key="1">
    <citation type="submission" date="2010-07" db="EMBL/GenBank/DDBJ databases">
        <title>The complete genome of Methanosalsum zhilinae DSM 4017.</title>
        <authorList>
            <consortium name="US DOE Joint Genome Institute (JGI-PGF)"/>
            <person name="Lucas S."/>
            <person name="Copeland A."/>
            <person name="Lapidus A."/>
            <person name="Glavina del Rio T."/>
            <person name="Dalin E."/>
            <person name="Tice H."/>
            <person name="Bruce D."/>
            <person name="Goodwin L."/>
            <person name="Pitluck S."/>
            <person name="Kyrpides N."/>
            <person name="Mavromatis K."/>
            <person name="Ovchinnikova G."/>
            <person name="Daligault H."/>
            <person name="Detter J.C."/>
            <person name="Han C."/>
            <person name="Tapia R."/>
            <person name="Larimer F."/>
            <person name="Land M."/>
            <person name="Hauser L."/>
            <person name="Markowitz V."/>
            <person name="Cheng J.-F."/>
            <person name="Hugenholtz P."/>
            <person name="Woyke T."/>
            <person name="Wu D."/>
            <person name="Spring S."/>
            <person name="Schueler E."/>
            <person name="Brambilla E."/>
            <person name="Klenk H.-P."/>
            <person name="Eisen J.A."/>
        </authorList>
    </citation>
    <scope>NUCLEOTIDE SEQUENCE [LARGE SCALE GENOMIC DNA]</scope>
    <source>
        <strain evidence="3">DSM 4017 / NBRC 107636 / OCM 62 / WeN5</strain>
    </source>
</reference>
<dbReference type="OrthoDB" id="107723at2157"/>
<dbReference type="AlphaFoldDB" id="F7XLK0"/>
<evidence type="ECO:0000313" key="2">
    <source>
        <dbReference type="EMBL" id="AEH60819.1"/>
    </source>
</evidence>
<keyword evidence="1" id="KW-1133">Transmembrane helix</keyword>
<evidence type="ECO:0000256" key="1">
    <source>
        <dbReference type="SAM" id="Phobius"/>
    </source>
</evidence>
<proteinExistence type="predicted"/>
<dbReference type="KEGG" id="mzh:Mzhil_0960"/>
<dbReference type="PIRSF" id="PIRSF037409">
    <property type="entry name" value="UCP037409_transporter"/>
    <property type="match status" value="1"/>
</dbReference>
<dbReference type="EMBL" id="CP002101">
    <property type="protein sequence ID" value="AEH60819.1"/>
    <property type="molecule type" value="Genomic_DNA"/>
</dbReference>
<dbReference type="Pfam" id="PF09930">
    <property type="entry name" value="DUF2162"/>
    <property type="match status" value="1"/>
</dbReference>
<dbReference type="InterPro" id="IPR017199">
    <property type="entry name" value="UCP037409_transporter"/>
</dbReference>
<feature type="transmembrane region" description="Helical" evidence="1">
    <location>
        <begin position="6"/>
        <end position="24"/>
    </location>
</feature>